<evidence type="ECO:0000313" key="2">
    <source>
        <dbReference type="EMBL" id="MCE3051587.1"/>
    </source>
</evidence>
<feature type="compositionally biased region" description="Polar residues" evidence="1">
    <location>
        <begin position="41"/>
        <end position="50"/>
    </location>
</feature>
<protein>
    <submittedName>
        <fullName evidence="2">Uncharacterized protein</fullName>
    </submittedName>
</protein>
<comment type="caution">
    <text evidence="2">The sequence shown here is derived from an EMBL/GenBank/DDBJ whole genome shotgun (WGS) entry which is preliminary data.</text>
</comment>
<feature type="non-terminal residue" evidence="2">
    <location>
        <position position="1"/>
    </location>
</feature>
<evidence type="ECO:0000256" key="1">
    <source>
        <dbReference type="SAM" id="MobiDB-lite"/>
    </source>
</evidence>
<feature type="region of interest" description="Disordered" evidence="1">
    <location>
        <begin position="1"/>
        <end position="50"/>
    </location>
</feature>
<reference evidence="2 3" key="1">
    <citation type="journal article" date="2021" name="BMC Genomics">
        <title>Datura genome reveals duplications of psychoactive alkaloid biosynthetic genes and high mutation rate following tissue culture.</title>
        <authorList>
            <person name="Rajewski A."/>
            <person name="Carter-House D."/>
            <person name="Stajich J."/>
            <person name="Litt A."/>
        </authorList>
    </citation>
    <scope>NUCLEOTIDE SEQUENCE [LARGE SCALE GENOMIC DNA]</scope>
    <source>
        <strain evidence="2">AR-01</strain>
    </source>
</reference>
<dbReference type="EMBL" id="JACEIK010008756">
    <property type="protein sequence ID" value="MCE3051587.1"/>
    <property type="molecule type" value="Genomic_DNA"/>
</dbReference>
<proteinExistence type="predicted"/>
<dbReference type="Proteomes" id="UP000823775">
    <property type="component" value="Unassembled WGS sequence"/>
</dbReference>
<organism evidence="2 3">
    <name type="scientific">Datura stramonium</name>
    <name type="common">Jimsonweed</name>
    <name type="synonym">Common thornapple</name>
    <dbReference type="NCBI Taxonomy" id="4076"/>
    <lineage>
        <taxon>Eukaryota</taxon>
        <taxon>Viridiplantae</taxon>
        <taxon>Streptophyta</taxon>
        <taxon>Embryophyta</taxon>
        <taxon>Tracheophyta</taxon>
        <taxon>Spermatophyta</taxon>
        <taxon>Magnoliopsida</taxon>
        <taxon>eudicotyledons</taxon>
        <taxon>Gunneridae</taxon>
        <taxon>Pentapetalae</taxon>
        <taxon>asterids</taxon>
        <taxon>lamiids</taxon>
        <taxon>Solanales</taxon>
        <taxon>Solanaceae</taxon>
        <taxon>Solanoideae</taxon>
        <taxon>Datureae</taxon>
        <taxon>Datura</taxon>
    </lineage>
</organism>
<accession>A0ABS8WQ08</accession>
<gene>
    <name evidence="2" type="ORF">HAX54_050268</name>
</gene>
<evidence type="ECO:0000313" key="3">
    <source>
        <dbReference type="Proteomes" id="UP000823775"/>
    </source>
</evidence>
<keyword evidence="3" id="KW-1185">Reference proteome</keyword>
<sequence>VMIAATRATGGEYHERAGQSVCEPSDAVSGPLSLTDARRSSGGSNPSENY</sequence>
<name>A0ABS8WQ08_DATST</name>